<accession>A0ABW5NAE1</accession>
<name>A0ABW5NAE1_9FLAO</name>
<comment type="caution">
    <text evidence="2">The sequence shown here is derived from an EMBL/GenBank/DDBJ whole genome shotgun (WGS) entry which is preliminary data.</text>
</comment>
<keyword evidence="3" id="KW-1185">Reference proteome</keyword>
<evidence type="ECO:0000313" key="2">
    <source>
        <dbReference type="EMBL" id="MFD2592580.1"/>
    </source>
</evidence>
<dbReference type="RefSeq" id="WP_378254626.1">
    <property type="nucleotide sequence ID" value="NZ_JBHSJV010000001.1"/>
</dbReference>
<keyword evidence="1" id="KW-0732">Signal</keyword>
<dbReference type="Proteomes" id="UP001597459">
    <property type="component" value="Unassembled WGS sequence"/>
</dbReference>
<gene>
    <name evidence="2" type="ORF">ACFSTE_17215</name>
</gene>
<evidence type="ECO:0008006" key="4">
    <source>
        <dbReference type="Google" id="ProtNLM"/>
    </source>
</evidence>
<dbReference type="SUPFAM" id="SSF63829">
    <property type="entry name" value="Calcium-dependent phosphotriesterase"/>
    <property type="match status" value="1"/>
</dbReference>
<protein>
    <recommendedName>
        <fullName evidence="4">Lipocalin-like domain-containing protein</fullName>
    </recommendedName>
</protein>
<reference evidence="3" key="1">
    <citation type="journal article" date="2019" name="Int. J. Syst. Evol. Microbiol.">
        <title>The Global Catalogue of Microorganisms (GCM) 10K type strain sequencing project: providing services to taxonomists for standard genome sequencing and annotation.</title>
        <authorList>
            <consortium name="The Broad Institute Genomics Platform"/>
            <consortium name="The Broad Institute Genome Sequencing Center for Infectious Disease"/>
            <person name="Wu L."/>
            <person name="Ma J."/>
        </authorList>
    </citation>
    <scope>NUCLEOTIDE SEQUENCE [LARGE SCALE GENOMIC DNA]</scope>
    <source>
        <strain evidence="3">KCTC 42423</strain>
    </source>
</reference>
<feature type="chain" id="PRO_5046323084" description="Lipocalin-like domain-containing protein" evidence="1">
    <location>
        <begin position="22"/>
        <end position="344"/>
    </location>
</feature>
<dbReference type="EMBL" id="JBHULX010000039">
    <property type="protein sequence ID" value="MFD2592580.1"/>
    <property type="molecule type" value="Genomic_DNA"/>
</dbReference>
<evidence type="ECO:0000256" key="1">
    <source>
        <dbReference type="SAM" id="SignalP"/>
    </source>
</evidence>
<feature type="signal peptide" evidence="1">
    <location>
        <begin position="1"/>
        <end position="21"/>
    </location>
</feature>
<sequence length="344" mass="38617">MNTIKAISFVLLTALLLNCSNDDTTVQPTNAEQLKGSWKLTSGNFNGNQTKYAIFNGNNIKLLFQDELGFKSRFDHNVIENITETTFTYNAQGPTVYTYTISGNTLTVSESTLNTTATFTRNDDASIYDNWIQTINREIETATPWAHATDIEFINFDSNRLIIGYDDSSGFLSSLNTVTLSTDGGVRINREARAVTYDLGGDLFLHSNANDQLLYATETDGTEINFADLLLDMPINYLSYHNDNIWIASTAANTIIFHNDLGQEQYVLNKRPYGIEYTNGHLYISTLDYIHKCQRIENQLQAIETYEISDSGGVYGLTSDGNNLWINTQHSGKDDKLIKTDITF</sequence>
<evidence type="ECO:0000313" key="3">
    <source>
        <dbReference type="Proteomes" id="UP001597459"/>
    </source>
</evidence>
<proteinExistence type="predicted"/>
<organism evidence="2 3">
    <name type="scientific">Aquimarina hainanensis</name>
    <dbReference type="NCBI Taxonomy" id="1578017"/>
    <lineage>
        <taxon>Bacteria</taxon>
        <taxon>Pseudomonadati</taxon>
        <taxon>Bacteroidota</taxon>
        <taxon>Flavobacteriia</taxon>
        <taxon>Flavobacteriales</taxon>
        <taxon>Flavobacteriaceae</taxon>
        <taxon>Aquimarina</taxon>
    </lineage>
</organism>